<organism evidence="1 2">
    <name type="scientific">Effrenium voratum</name>
    <dbReference type="NCBI Taxonomy" id="2562239"/>
    <lineage>
        <taxon>Eukaryota</taxon>
        <taxon>Sar</taxon>
        <taxon>Alveolata</taxon>
        <taxon>Dinophyceae</taxon>
        <taxon>Suessiales</taxon>
        <taxon>Symbiodiniaceae</taxon>
        <taxon>Effrenium</taxon>
    </lineage>
</organism>
<comment type="caution">
    <text evidence="1">The sequence shown here is derived from an EMBL/GenBank/DDBJ whole genome shotgun (WGS) entry which is preliminary data.</text>
</comment>
<accession>A0AA36I864</accession>
<gene>
    <name evidence="1" type="ORF">EVOR1521_LOCUS10072</name>
</gene>
<evidence type="ECO:0000313" key="1">
    <source>
        <dbReference type="EMBL" id="CAJ1382760.1"/>
    </source>
</evidence>
<keyword evidence="2" id="KW-1185">Reference proteome</keyword>
<evidence type="ECO:0000313" key="2">
    <source>
        <dbReference type="Proteomes" id="UP001178507"/>
    </source>
</evidence>
<proteinExistence type="predicted"/>
<dbReference type="Proteomes" id="UP001178507">
    <property type="component" value="Unassembled WGS sequence"/>
</dbReference>
<protein>
    <submittedName>
        <fullName evidence="1">Uncharacterized protein</fullName>
    </submittedName>
</protein>
<name>A0AA36I864_9DINO</name>
<dbReference type="EMBL" id="CAUJNA010000944">
    <property type="protein sequence ID" value="CAJ1382760.1"/>
    <property type="molecule type" value="Genomic_DNA"/>
</dbReference>
<dbReference type="AlphaFoldDB" id="A0AA36I864"/>
<sequence length="236" mass="25909">MRLMEGAQPGDSLILAFCGFGTQHQKDAEGKECEAYLVPSDYAADVPKEWWAQVTSKEPQQGAAVRASGAYRLISMLELNRYITQIPAGATLTTLLDCSYPSLPGVSPSCNPPPTFPKITRGRVDYEKLFDFVSRPRFLELPQLPVQHTPPQIWRPQTFPSCKLHCFCACRLQEWDAELPLEGTVQGTFTWAFAKAGPTVGRGQLIAGCFAHGFAHLDGEAGAHEPMVWHLGTGCS</sequence>
<reference evidence="1" key="1">
    <citation type="submission" date="2023-08" db="EMBL/GenBank/DDBJ databases">
        <authorList>
            <person name="Chen Y."/>
            <person name="Shah S."/>
            <person name="Dougan E. K."/>
            <person name="Thang M."/>
            <person name="Chan C."/>
        </authorList>
    </citation>
    <scope>NUCLEOTIDE SEQUENCE</scope>
</reference>
<dbReference type="Gene3D" id="3.40.50.1460">
    <property type="match status" value="1"/>
</dbReference>